<dbReference type="InterPro" id="IPR023393">
    <property type="entry name" value="START-like_dom_sf"/>
</dbReference>
<sequence>MSLTRYRFRTTWTIGAPASVVFATVVDLAAYPRWWPDVRSVRRIDDDTAELVCRATLPFALTLRVRRMEQDAAAGRLGVTLSGDLEGSLTGRVLPNGHGTHLHIVQHVVAAKPLLRVFSPVAHPLFRANHAAMMRRGLRGLRAWLS</sequence>
<organism evidence="1 2">
    <name type="scientific">Prauserella muralis</name>
    <dbReference type="NCBI Taxonomy" id="588067"/>
    <lineage>
        <taxon>Bacteria</taxon>
        <taxon>Bacillati</taxon>
        <taxon>Actinomycetota</taxon>
        <taxon>Actinomycetes</taxon>
        <taxon>Pseudonocardiales</taxon>
        <taxon>Pseudonocardiaceae</taxon>
        <taxon>Prauserella</taxon>
    </lineage>
</organism>
<evidence type="ECO:0000313" key="2">
    <source>
        <dbReference type="Proteomes" id="UP000249915"/>
    </source>
</evidence>
<dbReference type="OrthoDB" id="5402478at2"/>
<dbReference type="Proteomes" id="UP000249915">
    <property type="component" value="Unassembled WGS sequence"/>
</dbReference>
<accession>A0A2V4AI69</accession>
<dbReference type="RefSeq" id="WP_112285260.1">
    <property type="nucleotide sequence ID" value="NZ_MASW01000007.1"/>
</dbReference>
<name>A0A2V4AI69_9PSEU</name>
<dbReference type="AlphaFoldDB" id="A0A2V4AI69"/>
<proteinExistence type="predicted"/>
<protein>
    <submittedName>
        <fullName evidence="1">Polyketide cyclase</fullName>
    </submittedName>
</protein>
<reference evidence="1 2" key="1">
    <citation type="submission" date="2016-07" db="EMBL/GenBank/DDBJ databases">
        <title>Draft genome sequence of Prauserella muralis DSM 45305, isolated from a mould-covered wall in an indoor environment.</title>
        <authorList>
            <person name="Ruckert C."/>
            <person name="Albersmeier A."/>
            <person name="Jiang C.-L."/>
            <person name="Jiang Y."/>
            <person name="Kalinowski J."/>
            <person name="Schneider O."/>
            <person name="Winkler A."/>
            <person name="Zotchev S.B."/>
        </authorList>
    </citation>
    <scope>NUCLEOTIDE SEQUENCE [LARGE SCALE GENOMIC DNA]</scope>
    <source>
        <strain evidence="1 2">DSM 45305</strain>
    </source>
</reference>
<keyword evidence="2" id="KW-1185">Reference proteome</keyword>
<evidence type="ECO:0000313" key="1">
    <source>
        <dbReference type="EMBL" id="PXY19331.1"/>
    </source>
</evidence>
<dbReference type="InterPro" id="IPR019587">
    <property type="entry name" value="Polyketide_cyclase/dehydratase"/>
</dbReference>
<dbReference type="Pfam" id="PF10604">
    <property type="entry name" value="Polyketide_cyc2"/>
    <property type="match status" value="1"/>
</dbReference>
<dbReference type="SUPFAM" id="SSF55961">
    <property type="entry name" value="Bet v1-like"/>
    <property type="match status" value="1"/>
</dbReference>
<gene>
    <name evidence="1" type="ORF">BAY60_31715</name>
</gene>
<dbReference type="EMBL" id="MASW01000007">
    <property type="protein sequence ID" value="PXY19331.1"/>
    <property type="molecule type" value="Genomic_DNA"/>
</dbReference>
<comment type="caution">
    <text evidence="1">The sequence shown here is derived from an EMBL/GenBank/DDBJ whole genome shotgun (WGS) entry which is preliminary data.</text>
</comment>
<dbReference type="Gene3D" id="3.30.530.20">
    <property type="match status" value="1"/>
</dbReference>